<dbReference type="AlphaFoldDB" id="A0A2T3NWM0"/>
<evidence type="ECO:0000313" key="1">
    <source>
        <dbReference type="EMBL" id="PSW20598.1"/>
    </source>
</evidence>
<sequence length="61" mass="6952">MLENLSIPEGIEQEPELAIPSIDEQKRIVEELKRLEEAGELTPEILEEFMTGKRTLAADEE</sequence>
<proteinExistence type="predicted"/>
<dbReference type="Proteomes" id="UP000241771">
    <property type="component" value="Unassembled WGS sequence"/>
</dbReference>
<reference evidence="1 2" key="1">
    <citation type="submission" date="2018-01" db="EMBL/GenBank/DDBJ databases">
        <title>Whole genome sequencing of Histamine producing bacteria.</title>
        <authorList>
            <person name="Butler K."/>
        </authorList>
    </citation>
    <scope>NUCLEOTIDE SEQUENCE [LARGE SCALE GENOMIC DNA]</scope>
    <source>
        <strain evidence="1 2">DSM 100436</strain>
    </source>
</reference>
<dbReference type="OrthoDB" id="5918735at2"/>
<comment type="caution">
    <text evidence="1">The sequence shown here is derived from an EMBL/GenBank/DDBJ whole genome shotgun (WGS) entry which is preliminary data.</text>
</comment>
<dbReference type="SUPFAM" id="SSF116734">
    <property type="entry name" value="DNA methylase specificity domain"/>
    <property type="match status" value="1"/>
</dbReference>
<evidence type="ECO:0000313" key="2">
    <source>
        <dbReference type="Proteomes" id="UP000241771"/>
    </source>
</evidence>
<keyword evidence="2" id="KW-1185">Reference proteome</keyword>
<accession>A0A2T3NWM0</accession>
<organism evidence="1 2">
    <name type="scientific">Photobacterium sanctipauli</name>
    <dbReference type="NCBI Taxonomy" id="1342794"/>
    <lineage>
        <taxon>Bacteria</taxon>
        <taxon>Pseudomonadati</taxon>
        <taxon>Pseudomonadota</taxon>
        <taxon>Gammaproteobacteria</taxon>
        <taxon>Vibrionales</taxon>
        <taxon>Vibrionaceae</taxon>
        <taxon>Photobacterium</taxon>
    </lineage>
</organism>
<protein>
    <submittedName>
        <fullName evidence="1">ATPase</fullName>
    </submittedName>
</protein>
<name>A0A2T3NWM0_9GAMM</name>
<dbReference type="RefSeq" id="WP_036820849.1">
    <property type="nucleotide sequence ID" value="NZ_JGVO01000300.1"/>
</dbReference>
<dbReference type="EMBL" id="PYMA01000003">
    <property type="protein sequence ID" value="PSW20598.1"/>
    <property type="molecule type" value="Genomic_DNA"/>
</dbReference>
<gene>
    <name evidence="1" type="ORF">C9I98_07030</name>
</gene>